<dbReference type="GO" id="GO:0005524">
    <property type="term" value="F:ATP binding"/>
    <property type="evidence" value="ECO:0007669"/>
    <property type="project" value="UniProtKB-KW"/>
</dbReference>
<keyword evidence="7" id="KW-0119">Carbohydrate metabolism</keyword>
<dbReference type="Pfam" id="PF25247">
    <property type="entry name" value="LbH_GLGC"/>
    <property type="match status" value="1"/>
</dbReference>
<dbReference type="GO" id="GO:0008878">
    <property type="term" value="F:glucose-1-phosphate adenylyltransferase activity"/>
    <property type="evidence" value="ECO:0007669"/>
    <property type="project" value="UniProtKB-UniRule"/>
</dbReference>
<feature type="domain" description="Nucleotidyl transferase" evidence="9">
    <location>
        <begin position="11"/>
        <end position="279"/>
    </location>
</feature>
<dbReference type="CDD" id="cd04651">
    <property type="entry name" value="LbH_G1P_AT_C"/>
    <property type="match status" value="1"/>
</dbReference>
<dbReference type="Proteomes" id="UP000030652">
    <property type="component" value="Unassembled WGS sequence"/>
</dbReference>
<proteinExistence type="inferred from homology"/>
<comment type="caution">
    <text evidence="10">The sequence shown here is derived from an EMBL/GenBank/DDBJ whole genome shotgun (WGS) entry which is preliminary data.</text>
</comment>
<dbReference type="InterPro" id="IPR005835">
    <property type="entry name" value="NTP_transferase_dom"/>
</dbReference>
<protein>
    <recommendedName>
        <fullName evidence="8">Glucose-1-phosphate adenylyltransferase</fullName>
        <ecNumber evidence="8">2.7.7.27</ecNumber>
    </recommendedName>
</protein>
<evidence type="ECO:0000259" key="9">
    <source>
        <dbReference type="Pfam" id="PF00483"/>
    </source>
</evidence>
<dbReference type="GO" id="GO:0005978">
    <property type="term" value="P:glycogen biosynthetic process"/>
    <property type="evidence" value="ECO:0007669"/>
    <property type="project" value="UniProtKB-UniRule"/>
</dbReference>
<evidence type="ECO:0000256" key="6">
    <source>
        <dbReference type="ARBA" id="ARBA00022840"/>
    </source>
</evidence>
<dbReference type="InterPro" id="IPR011004">
    <property type="entry name" value="Trimer_LpxA-like_sf"/>
</dbReference>
<keyword evidence="4 10" id="KW-0548">Nucleotidyltransferase</keyword>
<evidence type="ECO:0000256" key="5">
    <source>
        <dbReference type="ARBA" id="ARBA00022741"/>
    </source>
</evidence>
<keyword evidence="6" id="KW-0067">ATP-binding</keyword>
<evidence type="ECO:0000256" key="8">
    <source>
        <dbReference type="NCBIfam" id="TIGR02091"/>
    </source>
</evidence>
<dbReference type="PATRIC" id="fig|237368.3.peg.4237"/>
<dbReference type="InterPro" id="IPR005836">
    <property type="entry name" value="ADP_Glu_pyroP_CS"/>
</dbReference>
<dbReference type="PANTHER" id="PTHR43523">
    <property type="entry name" value="GLUCOSE-1-PHOSPHATE ADENYLYLTRANSFERASE-RELATED"/>
    <property type="match status" value="1"/>
</dbReference>
<evidence type="ECO:0000256" key="2">
    <source>
        <dbReference type="ARBA" id="ARBA00022600"/>
    </source>
</evidence>
<dbReference type="CDD" id="cd02508">
    <property type="entry name" value="ADP_Glucose_PP"/>
    <property type="match status" value="1"/>
</dbReference>
<dbReference type="eggNOG" id="COG0448">
    <property type="taxonomic scope" value="Bacteria"/>
</dbReference>
<sequence>MNNLNMNNVAGVILGGGKGTRLYPLTKERSKPAVPLGGKYRLVDIPVSNCINSGIKKIFVITQFNSESLNRSVYETYKFDHFSRGYIRILAAEQSMENKEWLQGTADAIRKNIKHISADMNVEYCLILSGDQLYKMDYKMIIAKHEESLADVTIALTVVDKEKASEFGLARVDDKGDIKAFTEKPEDASLIESYYVPSSVKQSEGLSADKDYVLANMGIYVFSKDYLCELMESTDEDDFGKHIIPSLLGEKKLTGFFHKEYWEDIGTIRAFYEANLSLASPSPQMTFYDTEYPIYAQPLFLPPSRLEKCDIRYSLISDGCIVHNVSINRSVIGVRSVINKNSTITDSIIMGADFYETSKNRKEGLIQMGIGNNCIIERAIIDKNAYIGNDVKIINQKKLDYVEGEGYVIKDGIVVVEKGAVIPDGTII</sequence>
<keyword evidence="5" id="KW-0547">Nucleotide-binding</keyword>
<dbReference type="PANTHER" id="PTHR43523:SF12">
    <property type="entry name" value="GLUCOSE-1-PHOSPHATE ADENYLYLTRANSFERASE LARGE SUBUNIT 1, CHLOROPLASTIC-RELATED"/>
    <property type="match status" value="1"/>
</dbReference>
<evidence type="ECO:0000256" key="4">
    <source>
        <dbReference type="ARBA" id="ARBA00022695"/>
    </source>
</evidence>
<dbReference type="AlphaFoldDB" id="A0A0B0EI65"/>
<organism evidence="10 11">
    <name type="scientific">Candidatus Scalindua brodae</name>
    <dbReference type="NCBI Taxonomy" id="237368"/>
    <lineage>
        <taxon>Bacteria</taxon>
        <taxon>Pseudomonadati</taxon>
        <taxon>Planctomycetota</taxon>
        <taxon>Candidatus Brocadiia</taxon>
        <taxon>Candidatus Brocadiales</taxon>
        <taxon>Candidatus Scalinduaceae</taxon>
        <taxon>Candidatus Scalindua</taxon>
    </lineage>
</organism>
<dbReference type="Gene3D" id="3.90.550.10">
    <property type="entry name" value="Spore Coat Polysaccharide Biosynthesis Protein SpsA, Chain A"/>
    <property type="match status" value="1"/>
</dbReference>
<dbReference type="EMBL" id="JRYO01000266">
    <property type="protein sequence ID" value="KHE90355.1"/>
    <property type="molecule type" value="Genomic_DNA"/>
</dbReference>
<evidence type="ECO:0000313" key="10">
    <source>
        <dbReference type="EMBL" id="KHE90355.1"/>
    </source>
</evidence>
<reference evidence="10 11" key="1">
    <citation type="submission" date="2014-10" db="EMBL/GenBank/DDBJ databases">
        <title>Draft genome of anammox bacterium scalindua brodae, obtained using differential coverage binning of sequence data from two enrichment reactors.</title>
        <authorList>
            <person name="Speth D.R."/>
            <person name="Russ L."/>
            <person name="Kartal B."/>
            <person name="Op den Camp H.J."/>
            <person name="Dutilh B.E."/>
            <person name="Jetten M.S."/>
        </authorList>
    </citation>
    <scope>NUCLEOTIDE SEQUENCE [LARGE SCALE GENOMIC DNA]</scope>
    <source>
        <strain evidence="10">RU1</strain>
    </source>
</reference>
<dbReference type="SUPFAM" id="SSF53448">
    <property type="entry name" value="Nucleotide-diphospho-sugar transferases"/>
    <property type="match status" value="1"/>
</dbReference>
<name>A0A0B0EI65_9BACT</name>
<dbReference type="EC" id="2.7.7.27" evidence="8"/>
<accession>A0A0B0EI65</accession>
<dbReference type="NCBIfam" id="TIGR02091">
    <property type="entry name" value="glgC"/>
    <property type="match status" value="1"/>
</dbReference>
<dbReference type="NCBIfam" id="NF002772">
    <property type="entry name" value="PRK02862.1"/>
    <property type="match status" value="1"/>
</dbReference>
<evidence type="ECO:0000256" key="7">
    <source>
        <dbReference type="ARBA" id="ARBA00023277"/>
    </source>
</evidence>
<evidence type="ECO:0000256" key="1">
    <source>
        <dbReference type="ARBA" id="ARBA00010443"/>
    </source>
</evidence>
<dbReference type="SUPFAM" id="SSF51161">
    <property type="entry name" value="Trimeric LpxA-like enzymes"/>
    <property type="match status" value="1"/>
</dbReference>
<dbReference type="Gene3D" id="2.160.10.10">
    <property type="entry name" value="Hexapeptide repeat proteins"/>
    <property type="match status" value="1"/>
</dbReference>
<dbReference type="InterPro" id="IPR029044">
    <property type="entry name" value="Nucleotide-diphossugar_trans"/>
</dbReference>
<dbReference type="InterPro" id="IPR011831">
    <property type="entry name" value="ADP-Glc_PPase"/>
</dbReference>
<evidence type="ECO:0000256" key="3">
    <source>
        <dbReference type="ARBA" id="ARBA00022679"/>
    </source>
</evidence>
<evidence type="ECO:0000313" key="11">
    <source>
        <dbReference type="Proteomes" id="UP000030652"/>
    </source>
</evidence>
<comment type="similarity">
    <text evidence="1">Belongs to the bacterial/plant glucose-1-phosphate adenylyltransferase family.</text>
</comment>
<gene>
    <name evidence="10" type="ORF">SCABRO_03937</name>
</gene>
<keyword evidence="2" id="KW-0321">Glycogen metabolism</keyword>
<dbReference type="Pfam" id="PF00483">
    <property type="entry name" value="NTP_transferase"/>
    <property type="match status" value="1"/>
</dbReference>
<keyword evidence="3 10" id="KW-0808">Transferase</keyword>
<dbReference type="PROSITE" id="PS00808">
    <property type="entry name" value="ADP_GLC_PYROPHOSPH_1"/>
    <property type="match status" value="1"/>
</dbReference>